<accession>A0A4U1JE49</accession>
<evidence type="ECO:0000313" key="3">
    <source>
        <dbReference type="Proteomes" id="UP000309215"/>
    </source>
</evidence>
<name>A0A4U1JE49_9BACT</name>
<dbReference type="EMBL" id="SSMQ01000011">
    <property type="protein sequence ID" value="TKD09275.1"/>
    <property type="molecule type" value="Genomic_DNA"/>
</dbReference>
<organism evidence="2 3">
    <name type="scientific">Polyangium fumosum</name>
    <dbReference type="NCBI Taxonomy" id="889272"/>
    <lineage>
        <taxon>Bacteria</taxon>
        <taxon>Pseudomonadati</taxon>
        <taxon>Myxococcota</taxon>
        <taxon>Polyangia</taxon>
        <taxon>Polyangiales</taxon>
        <taxon>Polyangiaceae</taxon>
        <taxon>Polyangium</taxon>
    </lineage>
</organism>
<evidence type="ECO:0000313" key="2">
    <source>
        <dbReference type="EMBL" id="TKD09275.1"/>
    </source>
</evidence>
<reference evidence="2 3" key="1">
    <citation type="submission" date="2019-04" db="EMBL/GenBank/DDBJ databases">
        <authorList>
            <person name="Li Y."/>
            <person name="Wang J."/>
        </authorList>
    </citation>
    <scope>NUCLEOTIDE SEQUENCE [LARGE SCALE GENOMIC DNA]</scope>
    <source>
        <strain evidence="2 3">DSM 14668</strain>
    </source>
</reference>
<sequence>MDPLLASLLTFYTFSTGRRLFALYQVREAAVAASHADLAAHAAHAIAHDTETRALEAKWAGRKLTTYSPEARQIDIYVDAAITAFRDGTDAQIRASAPGDPLADAAQKMIAVLLPKGAGAITSLPFVEELAEVQRILSRVDEPDYKSLVTELGLTRQVARLKNLEGQYRAAIEGPGGPLTFAKVKDARAKGQSLLLQAVAMILGKYPSDSEADRTARGALLSPILVQNEAIRRYLRERKPIEDVNPETGEIEPEPPAPGEAPAKA</sequence>
<dbReference type="Proteomes" id="UP000309215">
    <property type="component" value="Unassembled WGS sequence"/>
</dbReference>
<dbReference type="RefSeq" id="WP_136929385.1">
    <property type="nucleotide sequence ID" value="NZ_SSMQ01000011.1"/>
</dbReference>
<feature type="region of interest" description="Disordered" evidence="1">
    <location>
        <begin position="237"/>
        <end position="265"/>
    </location>
</feature>
<keyword evidence="3" id="KW-1185">Reference proteome</keyword>
<evidence type="ECO:0000256" key="1">
    <source>
        <dbReference type="SAM" id="MobiDB-lite"/>
    </source>
</evidence>
<dbReference type="AlphaFoldDB" id="A0A4U1JE49"/>
<gene>
    <name evidence="2" type="ORF">E8A74_13470</name>
</gene>
<comment type="caution">
    <text evidence="2">The sequence shown here is derived from an EMBL/GenBank/DDBJ whole genome shotgun (WGS) entry which is preliminary data.</text>
</comment>
<proteinExistence type="predicted"/>
<protein>
    <submittedName>
        <fullName evidence="2">Uncharacterized protein</fullName>
    </submittedName>
</protein>
<dbReference type="OrthoDB" id="5500067at2"/>